<evidence type="ECO:0000256" key="11">
    <source>
        <dbReference type="ARBA" id="ARBA00022798"/>
    </source>
</evidence>
<proteinExistence type="inferred from homology"/>
<keyword evidence="6" id="KW-0963">Cytoplasm</keyword>
<dbReference type="InterPro" id="IPR018483">
    <property type="entry name" value="Carb_kinase_FGGY_CS"/>
</dbReference>
<feature type="domain" description="Carbohydrate kinase FGGY N-terminal" evidence="18">
    <location>
        <begin position="18"/>
        <end position="272"/>
    </location>
</feature>
<evidence type="ECO:0000256" key="3">
    <source>
        <dbReference type="ARBA" id="ARBA00005190"/>
    </source>
</evidence>
<evidence type="ECO:0000256" key="15">
    <source>
        <dbReference type="ARBA" id="ARBA00043149"/>
    </source>
</evidence>
<dbReference type="Proteomes" id="UP000324091">
    <property type="component" value="Chromosome 3"/>
</dbReference>
<dbReference type="GO" id="GO:0005741">
    <property type="term" value="C:mitochondrial outer membrane"/>
    <property type="evidence" value="ECO:0007669"/>
    <property type="project" value="UniProtKB-SubCell"/>
</dbReference>
<keyword evidence="12" id="KW-0067">ATP-binding</keyword>
<dbReference type="EC" id="2.7.1.30" evidence="5"/>
<dbReference type="GO" id="GO:0046167">
    <property type="term" value="P:glycerol-3-phosphate biosynthetic process"/>
    <property type="evidence" value="ECO:0007669"/>
    <property type="project" value="TreeGrafter"/>
</dbReference>
<keyword evidence="10" id="KW-1000">Mitochondrion outer membrane</keyword>
<evidence type="ECO:0000256" key="7">
    <source>
        <dbReference type="ARBA" id="ARBA00022679"/>
    </source>
</evidence>
<dbReference type="Pfam" id="PF02782">
    <property type="entry name" value="FGGY_C"/>
    <property type="match status" value="1"/>
</dbReference>
<evidence type="ECO:0000259" key="18">
    <source>
        <dbReference type="Pfam" id="PF00370"/>
    </source>
</evidence>
<dbReference type="SUPFAM" id="SSF48403">
    <property type="entry name" value="Ankyrin repeat"/>
    <property type="match status" value="1"/>
</dbReference>
<evidence type="ECO:0000256" key="2">
    <source>
        <dbReference type="ARBA" id="ARBA00004496"/>
    </source>
</evidence>
<dbReference type="NCBIfam" id="TIGR01311">
    <property type="entry name" value="glycerol_kin"/>
    <property type="match status" value="1"/>
</dbReference>
<accession>A0A5C6NAS2</accession>
<feature type="repeat" description="ANK" evidence="16">
    <location>
        <begin position="811"/>
        <end position="843"/>
    </location>
</feature>
<dbReference type="GO" id="GO:0004370">
    <property type="term" value="F:glycerol kinase activity"/>
    <property type="evidence" value="ECO:0007669"/>
    <property type="project" value="UniProtKB-EC"/>
</dbReference>
<dbReference type="Pfam" id="PF12796">
    <property type="entry name" value="Ank_2"/>
    <property type="match status" value="2"/>
</dbReference>
<dbReference type="PANTHER" id="PTHR10196:SF69">
    <property type="entry name" value="GLYCEROL KINASE"/>
    <property type="match status" value="1"/>
</dbReference>
<dbReference type="FunFam" id="3.30.420.40:FF:000033">
    <property type="entry name" value="glycerol kinase isoform X2"/>
    <property type="match status" value="1"/>
</dbReference>
<dbReference type="Gene3D" id="3.30.420.40">
    <property type="match status" value="2"/>
</dbReference>
<feature type="domain" description="Carbohydrate kinase FGGY C-terminal" evidence="19">
    <location>
        <begin position="282"/>
        <end position="472"/>
    </location>
</feature>
<evidence type="ECO:0000256" key="14">
    <source>
        <dbReference type="ARBA" id="ARBA00023136"/>
    </source>
</evidence>
<evidence type="ECO:0000256" key="12">
    <source>
        <dbReference type="ARBA" id="ARBA00022840"/>
    </source>
</evidence>
<dbReference type="InterPro" id="IPR018484">
    <property type="entry name" value="FGGY_N"/>
</dbReference>
<dbReference type="FunFam" id="1.25.40.20:FF:000097">
    <property type="entry name" value="NF-kappa-B inhibitor zeta isoform X1"/>
    <property type="match status" value="1"/>
</dbReference>
<evidence type="ECO:0000256" key="10">
    <source>
        <dbReference type="ARBA" id="ARBA00022787"/>
    </source>
</evidence>
<keyword evidence="11" id="KW-0319">Glycerol metabolism</keyword>
<comment type="pathway">
    <text evidence="3">Polyol metabolism; glycerol degradation via glycerol kinase pathway; sn-glycerol 3-phosphate from glycerol: step 1/1.</text>
</comment>
<reference evidence="20 21" key="1">
    <citation type="submission" date="2019-04" db="EMBL/GenBank/DDBJ databases">
        <title>Chromosome genome assembly for Takifugu flavidus.</title>
        <authorList>
            <person name="Xiao S."/>
        </authorList>
    </citation>
    <scope>NUCLEOTIDE SEQUENCE [LARGE SCALE GENOMIC DNA]</scope>
    <source>
        <strain evidence="20">HTHZ2018</strain>
        <tissue evidence="20">Muscle</tissue>
    </source>
</reference>
<name>A0A5C6NAS2_9TELE</name>
<evidence type="ECO:0000256" key="9">
    <source>
        <dbReference type="ARBA" id="ARBA00022777"/>
    </source>
</evidence>
<dbReference type="EMBL" id="RHFK02000016">
    <property type="protein sequence ID" value="TWW63919.1"/>
    <property type="molecule type" value="Genomic_DNA"/>
</dbReference>
<dbReference type="Pfam" id="PF00370">
    <property type="entry name" value="FGGY_N"/>
    <property type="match status" value="1"/>
</dbReference>
<keyword evidence="14" id="KW-0472">Membrane</keyword>
<dbReference type="SUPFAM" id="SSF53067">
    <property type="entry name" value="Actin-like ATPase domain"/>
    <property type="match status" value="2"/>
</dbReference>
<dbReference type="FunFam" id="3.30.420.40:FF:000043">
    <property type="entry name" value="glycerol kinase isoform X1"/>
    <property type="match status" value="1"/>
</dbReference>
<dbReference type="PROSITE" id="PS50088">
    <property type="entry name" value="ANK_REPEAT"/>
    <property type="match status" value="3"/>
</dbReference>
<dbReference type="AlphaFoldDB" id="A0A5C6NAS2"/>
<evidence type="ECO:0000256" key="5">
    <source>
        <dbReference type="ARBA" id="ARBA00012099"/>
    </source>
</evidence>
<keyword evidence="8" id="KW-0547">Nucleotide-binding</keyword>
<dbReference type="InterPro" id="IPR036770">
    <property type="entry name" value="Ankyrin_rpt-contain_sf"/>
</dbReference>
<feature type="repeat" description="ANK" evidence="16">
    <location>
        <begin position="980"/>
        <end position="1016"/>
    </location>
</feature>
<dbReference type="PROSITE" id="PS50297">
    <property type="entry name" value="ANK_REP_REGION"/>
    <property type="match status" value="2"/>
</dbReference>
<keyword evidence="7 17" id="KW-0808">Transferase</keyword>
<evidence type="ECO:0000313" key="20">
    <source>
        <dbReference type="EMBL" id="TWW63919.1"/>
    </source>
</evidence>
<keyword evidence="16" id="KW-0040">ANK repeat</keyword>
<dbReference type="InterPro" id="IPR018485">
    <property type="entry name" value="FGGY_C"/>
</dbReference>
<dbReference type="GO" id="GO:0006641">
    <property type="term" value="P:triglyceride metabolic process"/>
    <property type="evidence" value="ECO:0007669"/>
    <property type="project" value="TreeGrafter"/>
</dbReference>
<evidence type="ECO:0000256" key="6">
    <source>
        <dbReference type="ARBA" id="ARBA00022490"/>
    </source>
</evidence>
<dbReference type="InterPro" id="IPR043129">
    <property type="entry name" value="ATPase_NBD"/>
</dbReference>
<protein>
    <recommendedName>
        <fullName evidence="5">glycerol kinase</fullName>
        <ecNumber evidence="5">2.7.1.30</ecNumber>
    </recommendedName>
    <alternativeName>
        <fullName evidence="15">ATP:glycerol 3-phosphotransferase</fullName>
    </alternativeName>
</protein>
<dbReference type="Gene3D" id="1.25.40.20">
    <property type="entry name" value="Ankyrin repeat-containing domain"/>
    <property type="match status" value="1"/>
</dbReference>
<evidence type="ECO:0000256" key="13">
    <source>
        <dbReference type="ARBA" id="ARBA00023128"/>
    </source>
</evidence>
<dbReference type="NCBIfam" id="NF000756">
    <property type="entry name" value="PRK00047.1"/>
    <property type="match status" value="1"/>
</dbReference>
<dbReference type="GO" id="GO:0019563">
    <property type="term" value="P:glycerol catabolic process"/>
    <property type="evidence" value="ECO:0007669"/>
    <property type="project" value="UniProtKB-UniPathway"/>
</dbReference>
<keyword evidence="21" id="KW-1185">Reference proteome</keyword>
<keyword evidence="9 17" id="KW-0418">Kinase</keyword>
<comment type="caution">
    <text evidence="20">The sequence shown here is derived from an EMBL/GenBank/DDBJ whole genome shotgun (WGS) entry which is preliminary data.</text>
</comment>
<dbReference type="UniPathway" id="UPA00618">
    <property type="reaction ID" value="UER00672"/>
</dbReference>
<evidence type="ECO:0000259" key="19">
    <source>
        <dbReference type="Pfam" id="PF02782"/>
    </source>
</evidence>
<evidence type="ECO:0000313" key="21">
    <source>
        <dbReference type="Proteomes" id="UP000324091"/>
    </source>
</evidence>
<comment type="subcellular location">
    <subcellularLocation>
        <location evidence="2">Cytoplasm</location>
    </subcellularLocation>
    <subcellularLocation>
        <location evidence="1">Mitochondrion outer membrane</location>
    </subcellularLocation>
</comment>
<dbReference type="InterPro" id="IPR002110">
    <property type="entry name" value="Ankyrin_rpt"/>
</dbReference>
<evidence type="ECO:0000256" key="4">
    <source>
        <dbReference type="ARBA" id="ARBA00009156"/>
    </source>
</evidence>
<evidence type="ECO:0000256" key="17">
    <source>
        <dbReference type="RuleBase" id="RU003733"/>
    </source>
</evidence>
<dbReference type="InterPro" id="IPR042018">
    <property type="entry name" value="GK1-3_metazoan-type"/>
</dbReference>
<feature type="repeat" description="ANK" evidence="16">
    <location>
        <begin position="944"/>
        <end position="976"/>
    </location>
</feature>
<gene>
    <name evidence="20" type="ORF">D4764_03G0009270</name>
</gene>
<dbReference type="InterPro" id="IPR005999">
    <property type="entry name" value="Glycerol_kin"/>
</dbReference>
<dbReference type="CDD" id="cd07792">
    <property type="entry name" value="ASKHA_NBD_FGGY_GK1-3-like"/>
    <property type="match status" value="1"/>
</dbReference>
<dbReference type="PROSITE" id="PS00933">
    <property type="entry name" value="FGGY_KINASES_1"/>
    <property type="match status" value="1"/>
</dbReference>
<dbReference type="GO" id="GO:0005524">
    <property type="term" value="F:ATP binding"/>
    <property type="evidence" value="ECO:0007669"/>
    <property type="project" value="UniProtKB-KW"/>
</dbReference>
<organism evidence="20 21">
    <name type="scientific">Takifugu flavidus</name>
    <name type="common">sansaifugu</name>
    <dbReference type="NCBI Taxonomy" id="433684"/>
    <lineage>
        <taxon>Eukaryota</taxon>
        <taxon>Metazoa</taxon>
        <taxon>Chordata</taxon>
        <taxon>Craniata</taxon>
        <taxon>Vertebrata</taxon>
        <taxon>Euteleostomi</taxon>
        <taxon>Actinopterygii</taxon>
        <taxon>Neopterygii</taxon>
        <taxon>Teleostei</taxon>
        <taxon>Neoteleostei</taxon>
        <taxon>Acanthomorphata</taxon>
        <taxon>Eupercaria</taxon>
        <taxon>Tetraodontiformes</taxon>
        <taxon>Tetradontoidea</taxon>
        <taxon>Tetraodontidae</taxon>
        <taxon>Takifugu</taxon>
    </lineage>
</organism>
<evidence type="ECO:0000256" key="1">
    <source>
        <dbReference type="ARBA" id="ARBA00004294"/>
    </source>
</evidence>
<dbReference type="PANTHER" id="PTHR10196">
    <property type="entry name" value="SUGAR KINASE"/>
    <property type="match status" value="1"/>
</dbReference>
<evidence type="ECO:0000256" key="8">
    <source>
        <dbReference type="ARBA" id="ARBA00022741"/>
    </source>
</evidence>
<evidence type="ECO:0000256" key="16">
    <source>
        <dbReference type="PROSITE-ProRule" id="PRU00023"/>
    </source>
</evidence>
<sequence>MNGTMAASSHRIMLGPLVAAIDQGTSSTRFLVFNSKTAELLSHHQVEIKQSFPKEGWVEEDPKEILQSVYECMERTCEKLTQLNIDITNIKAIGVTNQRETTLVWDKETGEPLYNAIVWLDLRTQSTVERLINKTPGRNKNHLKHRTGLPISTYFSAVKLRWLMDNVEEVREAVESHRAMFGTVDSWLIWCLTGGKSGGVHCTDVTNASRTMLFNIHTLDWDPELCRYFGIPMEILPRVRSSSEIYGLMKSGALSGIPISGCLGDQSAALVGQMCFQDGQAKNTYGTGCFLLRNTGTKPVMSDHGLLTTVAYKLGRDKPAFYALEGSVAIAGAVVRWLQDNLGIIGSSEELEKLAASVGTSYGCYFVPAFSGLYAPYWEPSARGIICGLTQFTNKSHVAFAALEAVCFQTREILDAMNQDSGIPLTQLQVDGGMTSNRLLMQLQADILCIPVVKPSMPETTALGAAMAAGAAEGVSVWSLNPEDLSEVTSEKSEPQINTEESEFRYTRWKKAVQKSMNWETTEPACNGNGESSIFSSMPLGFYILGSMLMLVGAKYLAETKVQRPEKQQLTAVVLTQAAVWFDVLDLDQPSGLGECLEQEVAAGVAALAHFLIAVAGSVGFVFSCCPSAPATNRRQLWINECKLRMLDPSCETGGNRTGSLGASFINDRGHVPAGPGLHRYLLPVPRKNTVRELLTIKRLVHQKHNCFQDRMINNNNLEFQSGFSGPTHLPGPLTPVGGGKRPPVQLTLFQWQIQREEQKVAGMSAEQLSMQDADGDTVLHIAVAQGKRALVYVLAVKMAEHGALDLKEHKGQTALHVAVATNNHLIVQDLLTHGANVNTWDHWGRSPLHVCAQKGHLSSLQAIWKTVQWTRQQVDTGMHNYDGLTALHTATMSHNAVLKELWDQKHPCTDRKTELEQRRQTYANIVKSLLLMGASIGSKDLKSGRTCLHMAAEAANVELLKVFLDPPSSVTVINATAFNGNTALHVVSALQHSRSQTAAVKLLMSRGADPGIRNLENELPWQLVAEGPSGEKVPRFRTA</sequence>
<comment type="similarity">
    <text evidence="4 17">Belongs to the FGGY kinase family.</text>
</comment>
<keyword evidence="13" id="KW-0496">Mitochondrion</keyword>
<dbReference type="PROSITE" id="PS00445">
    <property type="entry name" value="FGGY_KINASES_2"/>
    <property type="match status" value="1"/>
</dbReference>
<dbReference type="PRINTS" id="PR01415">
    <property type="entry name" value="ANKYRIN"/>
</dbReference>
<dbReference type="SMART" id="SM00248">
    <property type="entry name" value="ANK"/>
    <property type="match status" value="6"/>
</dbReference>